<dbReference type="Proteomes" id="UP000324800">
    <property type="component" value="Unassembled WGS sequence"/>
</dbReference>
<gene>
    <name evidence="2" type="ORF">EZS28_053577</name>
</gene>
<evidence type="ECO:0000256" key="1">
    <source>
        <dbReference type="SAM" id="MobiDB-lite"/>
    </source>
</evidence>
<organism evidence="2 3">
    <name type="scientific">Streblomastix strix</name>
    <dbReference type="NCBI Taxonomy" id="222440"/>
    <lineage>
        <taxon>Eukaryota</taxon>
        <taxon>Metamonada</taxon>
        <taxon>Preaxostyla</taxon>
        <taxon>Oxymonadida</taxon>
        <taxon>Streblomastigidae</taxon>
        <taxon>Streblomastix</taxon>
    </lineage>
</organism>
<dbReference type="EMBL" id="SNRW01042998">
    <property type="protein sequence ID" value="KAA6329727.1"/>
    <property type="molecule type" value="Genomic_DNA"/>
</dbReference>
<protein>
    <submittedName>
        <fullName evidence="2">Uncharacterized protein</fullName>
    </submittedName>
</protein>
<name>A0A5J4R6G3_9EUKA</name>
<evidence type="ECO:0000313" key="3">
    <source>
        <dbReference type="Proteomes" id="UP000324800"/>
    </source>
</evidence>
<feature type="region of interest" description="Disordered" evidence="1">
    <location>
        <begin position="135"/>
        <end position="156"/>
    </location>
</feature>
<sequence length="156" mass="17059">MINTTRLLLWCLKLTDTHNIYLFDEDNNHIKQSNARLQDIIASILLIPIRIALARRVNLIGILSHRLILRYLGDSNPIDNAIIESQSTESTQSILASLSKTTQSNTIKNGINTVSEGGNIKTQSQSTGQELYTLGTGKTNFGEQGSSSADTSGDDI</sequence>
<accession>A0A5J4R6G3</accession>
<reference evidence="2 3" key="1">
    <citation type="submission" date="2019-03" db="EMBL/GenBank/DDBJ databases">
        <title>Single cell metagenomics reveals metabolic interactions within the superorganism composed of flagellate Streblomastix strix and complex community of Bacteroidetes bacteria on its surface.</title>
        <authorList>
            <person name="Treitli S.C."/>
            <person name="Kolisko M."/>
            <person name="Husnik F."/>
            <person name="Keeling P."/>
            <person name="Hampl V."/>
        </authorList>
    </citation>
    <scope>NUCLEOTIDE SEQUENCE [LARGE SCALE GENOMIC DNA]</scope>
    <source>
        <strain evidence="2">ST1C</strain>
    </source>
</reference>
<dbReference type="AlphaFoldDB" id="A0A5J4R6G3"/>
<feature type="non-terminal residue" evidence="2">
    <location>
        <position position="156"/>
    </location>
</feature>
<proteinExistence type="predicted"/>
<evidence type="ECO:0000313" key="2">
    <source>
        <dbReference type="EMBL" id="KAA6329727.1"/>
    </source>
</evidence>
<comment type="caution">
    <text evidence="2">The sequence shown here is derived from an EMBL/GenBank/DDBJ whole genome shotgun (WGS) entry which is preliminary data.</text>
</comment>